<reference evidence="3" key="1">
    <citation type="submission" date="2025-08" db="UniProtKB">
        <authorList>
            <consortium name="RefSeq"/>
        </authorList>
    </citation>
    <scope>IDENTIFICATION</scope>
    <source>
        <strain evidence="3">Aabys</strain>
        <tissue evidence="3">Whole body</tissue>
    </source>
</reference>
<dbReference type="KEGG" id="mde:101901039"/>
<keyword evidence="1" id="KW-0732">Signal</keyword>
<dbReference type="PANTHER" id="PTHR21253">
    <property type="entry name" value="F-BOX ONLY PROTEIN 11-RELATED"/>
    <property type="match status" value="1"/>
</dbReference>
<gene>
    <name evidence="3" type="primary">LOC101901039</name>
</gene>
<feature type="chain" id="PRO_5039890454" evidence="1">
    <location>
        <begin position="22"/>
        <end position="280"/>
    </location>
</feature>
<protein>
    <submittedName>
        <fullName evidence="3">Uncharacterized protein LOC101901039 isoform X1</fullName>
    </submittedName>
</protein>
<dbReference type="VEuPathDB" id="VectorBase:MDOMA2_013023"/>
<dbReference type="OrthoDB" id="8180611at2759"/>
<evidence type="ECO:0000313" key="2">
    <source>
        <dbReference type="Proteomes" id="UP001652621"/>
    </source>
</evidence>
<name>A0A9J7D7W5_MUSDO</name>
<evidence type="ECO:0000256" key="1">
    <source>
        <dbReference type="SAM" id="SignalP"/>
    </source>
</evidence>
<keyword evidence="2" id="KW-1185">Reference proteome</keyword>
<dbReference type="Proteomes" id="UP001652621">
    <property type="component" value="Unplaced"/>
</dbReference>
<dbReference type="SMART" id="SM00718">
    <property type="entry name" value="DM4_12"/>
    <property type="match status" value="1"/>
</dbReference>
<organism evidence="2 3">
    <name type="scientific">Musca domestica</name>
    <name type="common">House fly</name>
    <dbReference type="NCBI Taxonomy" id="7370"/>
    <lineage>
        <taxon>Eukaryota</taxon>
        <taxon>Metazoa</taxon>
        <taxon>Ecdysozoa</taxon>
        <taxon>Arthropoda</taxon>
        <taxon>Hexapoda</taxon>
        <taxon>Insecta</taxon>
        <taxon>Pterygota</taxon>
        <taxon>Neoptera</taxon>
        <taxon>Endopterygota</taxon>
        <taxon>Diptera</taxon>
        <taxon>Brachycera</taxon>
        <taxon>Muscomorpha</taxon>
        <taxon>Muscoidea</taxon>
        <taxon>Muscidae</taxon>
        <taxon>Musca</taxon>
    </lineage>
</organism>
<proteinExistence type="predicted"/>
<evidence type="ECO:0000313" key="3">
    <source>
        <dbReference type="RefSeq" id="XP_011294365.2"/>
    </source>
</evidence>
<dbReference type="Pfam" id="PF07841">
    <property type="entry name" value="DM4_12"/>
    <property type="match status" value="1"/>
</dbReference>
<dbReference type="GeneID" id="101901039"/>
<dbReference type="PANTHER" id="PTHR21253:SF0">
    <property type="entry name" value="F-BOX ONLY PROTEIN 11-RELATED"/>
    <property type="match status" value="1"/>
</dbReference>
<dbReference type="InterPro" id="IPR006631">
    <property type="entry name" value="DM4_12"/>
</dbReference>
<feature type="signal peptide" evidence="1">
    <location>
        <begin position="1"/>
        <end position="21"/>
    </location>
</feature>
<dbReference type="AlphaFoldDB" id="A0A9J7D7W5"/>
<sequence length="280" mass="32459">MGISIGSHIFLILLLCGSIGGDNFLGNSTSSHSEAVMAKRQKRFLAFEKGSSFTLQGNTAKSIISGTPRGLNEIFEYTLVYDLPTGLDLFKHEYAAVRTSVTTTRPIIPWDAAESWSPMRNGHNNSNRKYEKCPRRQWLEFRDQTWQMCLRRTKRVVAVPQLTTSQRMFYDIIEKWSQIHGFLPRYCFMRTLCEARHFLLPYGCSLMHDIIHVFMSFPSANLTREESTEHHHYARVYRRAKRSHVDCSTEYAMCRFSLLDLILGRHSMSVETLPKKTIFM</sequence>
<dbReference type="RefSeq" id="XP_011294365.2">
    <property type="nucleotide sequence ID" value="XM_011296063.3"/>
</dbReference>
<accession>A0A9J7D7W5</accession>